<evidence type="ECO:0000256" key="3">
    <source>
        <dbReference type="ARBA" id="ARBA00023002"/>
    </source>
</evidence>
<protein>
    <submittedName>
        <fullName evidence="5">Unannotated protein</fullName>
    </submittedName>
</protein>
<dbReference type="InterPro" id="IPR020904">
    <property type="entry name" value="Sc_DH/Rdtase_CS"/>
</dbReference>
<dbReference type="SUPFAM" id="SSF51735">
    <property type="entry name" value="NAD(P)-binding Rossmann-fold domains"/>
    <property type="match status" value="1"/>
</dbReference>
<evidence type="ECO:0000313" key="5">
    <source>
        <dbReference type="EMBL" id="CAB4929832.1"/>
    </source>
</evidence>
<dbReference type="InterPro" id="IPR036291">
    <property type="entry name" value="NAD(P)-bd_dom_sf"/>
</dbReference>
<dbReference type="CDD" id="cd05233">
    <property type="entry name" value="SDR_c"/>
    <property type="match status" value="1"/>
</dbReference>
<dbReference type="PRINTS" id="PR00081">
    <property type="entry name" value="GDHRDH"/>
</dbReference>
<dbReference type="AlphaFoldDB" id="A0A6J7IHQ3"/>
<evidence type="ECO:0000256" key="1">
    <source>
        <dbReference type="ARBA" id="ARBA00006484"/>
    </source>
</evidence>
<evidence type="ECO:0000256" key="2">
    <source>
        <dbReference type="ARBA" id="ARBA00022857"/>
    </source>
</evidence>
<evidence type="ECO:0000313" key="6">
    <source>
        <dbReference type="EMBL" id="CAB5005001.1"/>
    </source>
</evidence>
<dbReference type="Gene3D" id="3.40.50.720">
    <property type="entry name" value="NAD(P)-binding Rossmann-like Domain"/>
    <property type="match status" value="1"/>
</dbReference>
<organism evidence="5">
    <name type="scientific">freshwater metagenome</name>
    <dbReference type="NCBI Taxonomy" id="449393"/>
    <lineage>
        <taxon>unclassified sequences</taxon>
        <taxon>metagenomes</taxon>
        <taxon>ecological metagenomes</taxon>
    </lineage>
</organism>
<dbReference type="PRINTS" id="PR00080">
    <property type="entry name" value="SDRFAMILY"/>
</dbReference>
<sequence>MQQFEGRTAVVIGAGSGGIGTGIAEACARAAMNVVVADIDTDGAARVAEALNAAGGSAIAVKVDATDRESLAALCGRSLDAFGSVDLVSNNVGVVLSAPLTEATEAQWQWVLELNVMSVVRSVDTFLPALRAAGGDTHIAFTSSMAGLMRPDLPGMPLGLYAATKHALIGYGESLRYELEAEGIGVTVLCPGPVATNLIVTSARHRPDRFGGGYDVDDEMPPGQDPHDVGDVLLRAIKGERFLALTHPELGRFVERRYRSFAADFAFASEGGPDGS</sequence>
<dbReference type="GO" id="GO:0016491">
    <property type="term" value="F:oxidoreductase activity"/>
    <property type="evidence" value="ECO:0007669"/>
    <property type="project" value="UniProtKB-KW"/>
</dbReference>
<accession>A0A6J7IHQ3</accession>
<dbReference type="EMBL" id="CAEZYR010000149">
    <property type="protein sequence ID" value="CAB4766735.1"/>
    <property type="molecule type" value="Genomic_DNA"/>
</dbReference>
<reference evidence="5" key="1">
    <citation type="submission" date="2020-05" db="EMBL/GenBank/DDBJ databases">
        <authorList>
            <person name="Chiriac C."/>
            <person name="Salcher M."/>
            <person name="Ghai R."/>
            <person name="Kavagutti S V."/>
        </authorList>
    </citation>
    <scope>NUCLEOTIDE SEQUENCE</scope>
</reference>
<keyword evidence="3" id="KW-0560">Oxidoreductase</keyword>
<dbReference type="InterPro" id="IPR002347">
    <property type="entry name" value="SDR_fam"/>
</dbReference>
<dbReference type="EMBL" id="CAFBMH010000134">
    <property type="protein sequence ID" value="CAB4929832.1"/>
    <property type="molecule type" value="Genomic_DNA"/>
</dbReference>
<dbReference type="PROSITE" id="PS00061">
    <property type="entry name" value="ADH_SHORT"/>
    <property type="match status" value="1"/>
</dbReference>
<comment type="similarity">
    <text evidence="1">Belongs to the short-chain dehydrogenases/reductases (SDR) family.</text>
</comment>
<proteinExistence type="inferred from homology"/>
<name>A0A6J7IHQ3_9ZZZZ</name>
<evidence type="ECO:0000313" key="4">
    <source>
        <dbReference type="EMBL" id="CAB4766735.1"/>
    </source>
</evidence>
<gene>
    <name evidence="4" type="ORF">UFOPK2754_02840</name>
    <name evidence="5" type="ORF">UFOPK3543_02591</name>
    <name evidence="6" type="ORF">UFOPK3967_01902</name>
</gene>
<dbReference type="PANTHER" id="PTHR43391:SF14">
    <property type="entry name" value="DEHYDROGENASE_REDUCTASE SDR FAMILY PROTEIN 7-LIKE"/>
    <property type="match status" value="1"/>
</dbReference>
<dbReference type="PANTHER" id="PTHR43391">
    <property type="entry name" value="RETINOL DEHYDROGENASE-RELATED"/>
    <property type="match status" value="1"/>
</dbReference>
<dbReference type="EMBL" id="CAFBOS010000124">
    <property type="protein sequence ID" value="CAB5005001.1"/>
    <property type="molecule type" value="Genomic_DNA"/>
</dbReference>
<dbReference type="Pfam" id="PF00106">
    <property type="entry name" value="adh_short"/>
    <property type="match status" value="1"/>
</dbReference>
<keyword evidence="2" id="KW-0521">NADP</keyword>